<evidence type="ECO:0000256" key="2">
    <source>
        <dbReference type="ARBA" id="ARBA00022723"/>
    </source>
</evidence>
<sequence length="470" mass="53001">MKQILLECLPDETAMAVLNDGVLTEFEVERPHETSLVGRIYAGTVKNSVPSLKGLFIDIGEKKNAFLRLNNWPQHRKKPTVGMSVLVQVIKDSTDTKGPLVSGEVSLPGRYAVLVADTDYIGVSRKIEEEAERMRLKQLGEACCPEGCGLIIRTAAREGNEEAVKREFMHLASTWKIIERRLRIEKAPVLLYRGSDLVVRCLRDYADMETEIIVDDAETEKRLLSVNQSEQVVKSENIHLYEGAVPIMKRYGAADSIQQLFERQVNLPSGGSIVIDYTEALTAIDVNSGSFHAKGMPHGEVAYLINKEAVPEIARQIRIRGIGGIIMIDFIDMDHDWQKENIVKRLREAVSSDKVKTVVCGMTSLGLVEMTRKRTAYRLEHVYYDTCPCCKGSGLSVSAESVVIRIHRELKMRRKMGNFQSSLRIECHPAVARRLQTEEEQHRLHTCFHVKPIIKAREDMAIEVFSILSE</sequence>
<evidence type="ECO:0000313" key="8">
    <source>
        <dbReference type="Proteomes" id="UP000199689"/>
    </source>
</evidence>
<evidence type="ECO:0000259" key="6">
    <source>
        <dbReference type="PROSITE" id="PS50126"/>
    </source>
</evidence>
<dbReference type="GO" id="GO:0004540">
    <property type="term" value="F:RNA nuclease activity"/>
    <property type="evidence" value="ECO:0007669"/>
    <property type="project" value="InterPro"/>
</dbReference>
<evidence type="ECO:0000256" key="5">
    <source>
        <dbReference type="ARBA" id="ARBA00022884"/>
    </source>
</evidence>
<dbReference type="STRING" id="209880.SAMN02910343_00527"/>
<dbReference type="PANTHER" id="PTHR30001">
    <property type="entry name" value="RIBONUCLEASE"/>
    <property type="match status" value="1"/>
</dbReference>
<dbReference type="SMART" id="SM00316">
    <property type="entry name" value="S1"/>
    <property type="match status" value="1"/>
</dbReference>
<proteinExistence type="predicted"/>
<keyword evidence="8" id="KW-1185">Reference proteome</keyword>
<organism evidence="7 8">
    <name type="scientific">Allisonella histaminiformans</name>
    <dbReference type="NCBI Taxonomy" id="209880"/>
    <lineage>
        <taxon>Bacteria</taxon>
        <taxon>Bacillati</taxon>
        <taxon>Bacillota</taxon>
        <taxon>Negativicutes</taxon>
        <taxon>Veillonellales</taxon>
        <taxon>Veillonellaceae</taxon>
        <taxon>Allisonella</taxon>
    </lineage>
</organism>
<dbReference type="OrthoDB" id="9804278at2"/>
<keyword evidence="2" id="KW-0479">Metal-binding</keyword>
<accession>A0A1G5VC42</accession>
<comment type="cofactor">
    <cofactor evidence="1">
        <name>Mg(2+)</name>
        <dbReference type="ChEBI" id="CHEBI:18420"/>
    </cofactor>
</comment>
<dbReference type="GO" id="GO:0016787">
    <property type="term" value="F:hydrolase activity"/>
    <property type="evidence" value="ECO:0007669"/>
    <property type="project" value="UniProtKB-KW"/>
</dbReference>
<dbReference type="EMBL" id="FMXA01000006">
    <property type="protein sequence ID" value="SDA43390.1"/>
    <property type="molecule type" value="Genomic_DNA"/>
</dbReference>
<dbReference type="Gene3D" id="3.40.1260.20">
    <property type="entry name" value="Ribonuclease E, catalytic domain"/>
    <property type="match status" value="1"/>
</dbReference>
<dbReference type="RefSeq" id="WP_159427821.1">
    <property type="nucleotide sequence ID" value="NZ_FMXA01000006.1"/>
</dbReference>
<dbReference type="InterPro" id="IPR004659">
    <property type="entry name" value="RNase_E/G"/>
</dbReference>
<dbReference type="SUPFAM" id="SSF50249">
    <property type="entry name" value="Nucleic acid-binding proteins"/>
    <property type="match status" value="1"/>
</dbReference>
<dbReference type="GeneID" id="87755569"/>
<dbReference type="InterPro" id="IPR003029">
    <property type="entry name" value="S1_domain"/>
</dbReference>
<dbReference type="Proteomes" id="UP000199689">
    <property type="component" value="Unassembled WGS sequence"/>
</dbReference>
<dbReference type="CDD" id="cd04453">
    <property type="entry name" value="S1_RNase_E"/>
    <property type="match status" value="1"/>
</dbReference>
<dbReference type="GO" id="GO:0046872">
    <property type="term" value="F:metal ion binding"/>
    <property type="evidence" value="ECO:0007669"/>
    <property type="project" value="UniProtKB-KW"/>
</dbReference>
<evidence type="ECO:0000256" key="3">
    <source>
        <dbReference type="ARBA" id="ARBA00022801"/>
    </source>
</evidence>
<feature type="domain" description="S1 motif" evidence="6">
    <location>
        <begin position="38"/>
        <end position="110"/>
    </location>
</feature>
<evidence type="ECO:0000313" key="7">
    <source>
        <dbReference type="EMBL" id="SDA43390.1"/>
    </source>
</evidence>
<dbReference type="AlphaFoldDB" id="A0A1G5VC42"/>
<dbReference type="GO" id="GO:0003723">
    <property type="term" value="F:RNA binding"/>
    <property type="evidence" value="ECO:0007669"/>
    <property type="project" value="UniProtKB-KW"/>
</dbReference>
<dbReference type="Pfam" id="PF10150">
    <property type="entry name" value="RNase_E_G"/>
    <property type="match status" value="1"/>
</dbReference>
<keyword evidence="4" id="KW-0460">Magnesium</keyword>
<keyword evidence="3" id="KW-0378">Hydrolase</keyword>
<gene>
    <name evidence="7" type="ORF">SAMN02910343_00527</name>
</gene>
<reference evidence="7 8" key="1">
    <citation type="submission" date="2016-10" db="EMBL/GenBank/DDBJ databases">
        <authorList>
            <person name="de Groot N.N."/>
        </authorList>
    </citation>
    <scope>NUCLEOTIDE SEQUENCE [LARGE SCALE GENOMIC DNA]</scope>
    <source>
        <strain evidence="7 8">DSM 15230</strain>
    </source>
</reference>
<name>A0A1G5VC42_9FIRM</name>
<dbReference type="GO" id="GO:0006364">
    <property type="term" value="P:rRNA processing"/>
    <property type="evidence" value="ECO:0007669"/>
    <property type="project" value="TreeGrafter"/>
</dbReference>
<dbReference type="InterPro" id="IPR012340">
    <property type="entry name" value="NA-bd_OB-fold"/>
</dbReference>
<keyword evidence="5" id="KW-0694">RNA-binding</keyword>
<evidence type="ECO:0000256" key="4">
    <source>
        <dbReference type="ARBA" id="ARBA00022842"/>
    </source>
</evidence>
<dbReference type="GO" id="GO:0005737">
    <property type="term" value="C:cytoplasm"/>
    <property type="evidence" value="ECO:0007669"/>
    <property type="project" value="TreeGrafter"/>
</dbReference>
<dbReference type="InterPro" id="IPR019307">
    <property type="entry name" value="RNA-bd_AU-1/RNase_E/G"/>
</dbReference>
<evidence type="ECO:0000256" key="1">
    <source>
        <dbReference type="ARBA" id="ARBA00001946"/>
    </source>
</evidence>
<dbReference type="PROSITE" id="PS50126">
    <property type="entry name" value="S1"/>
    <property type="match status" value="1"/>
</dbReference>
<protein>
    <submittedName>
        <fullName evidence="7">Ribonuclease G</fullName>
    </submittedName>
</protein>
<dbReference type="NCBIfam" id="TIGR00757">
    <property type="entry name" value="RNaseEG"/>
    <property type="match status" value="1"/>
</dbReference>
<dbReference type="PANTHER" id="PTHR30001:SF0">
    <property type="entry name" value="RIBONUCLEASE G"/>
    <property type="match status" value="1"/>
</dbReference>
<dbReference type="Gene3D" id="2.40.50.140">
    <property type="entry name" value="Nucleic acid-binding proteins"/>
    <property type="match status" value="1"/>
</dbReference>